<organism evidence="4 5">
    <name type="scientific">Candidatus Glomeribacter gigasporarum BEG34</name>
    <dbReference type="NCBI Taxonomy" id="1070319"/>
    <lineage>
        <taxon>Bacteria</taxon>
        <taxon>Pseudomonadati</taxon>
        <taxon>Pseudomonadota</taxon>
        <taxon>Betaproteobacteria</taxon>
        <taxon>Burkholderiales</taxon>
        <taxon>Burkholderiaceae</taxon>
        <taxon>Candidatus Glomeribacter</taxon>
    </lineage>
</organism>
<dbReference type="eggNOG" id="COG0747">
    <property type="taxonomic scope" value="Bacteria"/>
</dbReference>
<dbReference type="PANTHER" id="PTHR30290:SF38">
    <property type="entry name" value="D,D-DIPEPTIDE-BINDING PERIPLASMIC PROTEIN DDPA-RELATED"/>
    <property type="match status" value="1"/>
</dbReference>
<proteinExistence type="inferred from homology"/>
<name>G2JB27_9BURK</name>
<protein>
    <submittedName>
        <fullName evidence="4">Putative ABC-type dipeptide transport system periplasmic component</fullName>
    </submittedName>
</protein>
<dbReference type="STRING" id="1070319.CAGGBEG34_340030"/>
<keyword evidence="2" id="KW-0732">Signal</keyword>
<dbReference type="Pfam" id="PF00496">
    <property type="entry name" value="SBP_bac_5"/>
    <property type="match status" value="1"/>
</dbReference>
<evidence type="ECO:0000256" key="1">
    <source>
        <dbReference type="ARBA" id="ARBA00005695"/>
    </source>
</evidence>
<dbReference type="GO" id="GO:0030288">
    <property type="term" value="C:outer membrane-bounded periplasmic space"/>
    <property type="evidence" value="ECO:0007669"/>
    <property type="project" value="TreeGrafter"/>
</dbReference>
<dbReference type="Proteomes" id="UP000054051">
    <property type="component" value="Unassembled WGS sequence"/>
</dbReference>
<evidence type="ECO:0000313" key="5">
    <source>
        <dbReference type="Proteomes" id="UP000054051"/>
    </source>
</evidence>
<evidence type="ECO:0000259" key="3">
    <source>
        <dbReference type="Pfam" id="PF00496"/>
    </source>
</evidence>
<dbReference type="EMBL" id="CAFB01000052">
    <property type="protein sequence ID" value="CCD29979.1"/>
    <property type="molecule type" value="Genomic_DNA"/>
</dbReference>
<comment type="similarity">
    <text evidence="1">Belongs to the bacterial solute-binding protein 5 family.</text>
</comment>
<dbReference type="Gene3D" id="3.40.190.10">
    <property type="entry name" value="Periplasmic binding protein-like II"/>
    <property type="match status" value="1"/>
</dbReference>
<sequence>MQLSHLIFTITPDAAVRVQKFKANECQVMSYPRSVDIAGLEADPNLQVFSQPGFNMGYLAYNVTHKPLNDVRVRRALDMAINKKAMIDAVYEGHAQIAIAPMPPLQWSYDKTLQDAPRDLEQAKKLLARAGYPNGFTLSLWATPVERPYNPNPRLMAQMIQADWEKIGLTAKIVFYEWGEYLKRAFDGEHDTILIGGLAYNGDPDNWLGNLSCRNLKSFNLSKWCYEPFEILIRQAVQTTDIAQRTALYLKAQQIFKREQPFTPIAYPAVYQPIRRNVTGFRINPLGTTRFSSVGLSHD</sequence>
<feature type="domain" description="Solute-binding protein family 5" evidence="3">
    <location>
        <begin position="3"/>
        <end position="211"/>
    </location>
</feature>
<keyword evidence="5" id="KW-1185">Reference proteome</keyword>
<accession>G2JB27</accession>
<dbReference type="SUPFAM" id="SSF53850">
    <property type="entry name" value="Periplasmic binding protein-like II"/>
    <property type="match status" value="1"/>
</dbReference>
<reference evidence="4 5" key="1">
    <citation type="submission" date="2011-08" db="EMBL/GenBank/DDBJ databases">
        <title>The genome of the obligate endobacterium of an arbuscular mycorrhizal fungus reveals an interphylum network of nutritional interactions.</title>
        <authorList>
            <person name="Ghignone S."/>
            <person name="Salvioli A."/>
            <person name="Anca I."/>
            <person name="Lumini E."/>
            <person name="Ortu G."/>
            <person name="Petiti L."/>
            <person name="Cruveiller S."/>
            <person name="Bianciotto V."/>
            <person name="Piffanelli P."/>
            <person name="Lanfranco L."/>
            <person name="Bonfante P."/>
        </authorList>
    </citation>
    <scope>NUCLEOTIDE SEQUENCE [LARGE SCALE GENOMIC DNA]</scope>
    <source>
        <strain evidence="4 5">BEG34</strain>
    </source>
</reference>
<evidence type="ECO:0000313" key="4">
    <source>
        <dbReference type="EMBL" id="CCD29979.1"/>
    </source>
</evidence>
<dbReference type="InterPro" id="IPR000914">
    <property type="entry name" value="SBP_5_dom"/>
</dbReference>
<dbReference type="GO" id="GO:1904680">
    <property type="term" value="F:peptide transmembrane transporter activity"/>
    <property type="evidence" value="ECO:0007669"/>
    <property type="project" value="TreeGrafter"/>
</dbReference>
<dbReference type="AlphaFoldDB" id="G2JB27"/>
<dbReference type="PANTHER" id="PTHR30290">
    <property type="entry name" value="PERIPLASMIC BINDING COMPONENT OF ABC TRANSPORTER"/>
    <property type="match status" value="1"/>
</dbReference>
<comment type="caution">
    <text evidence="4">The sequence shown here is derived from an EMBL/GenBank/DDBJ whole genome shotgun (WGS) entry which is preliminary data.</text>
</comment>
<evidence type="ECO:0000256" key="2">
    <source>
        <dbReference type="ARBA" id="ARBA00022729"/>
    </source>
</evidence>
<dbReference type="InterPro" id="IPR039424">
    <property type="entry name" value="SBP_5"/>
</dbReference>
<gene>
    <name evidence="4" type="ORF">CAGGBEG34_340030</name>
</gene>
<dbReference type="Gene3D" id="3.10.105.10">
    <property type="entry name" value="Dipeptide-binding Protein, Domain 3"/>
    <property type="match status" value="1"/>
</dbReference>
<dbReference type="GO" id="GO:0042938">
    <property type="term" value="P:dipeptide transport"/>
    <property type="evidence" value="ECO:0007669"/>
    <property type="project" value="TreeGrafter"/>
</dbReference>